<feature type="domain" description="GAG-pre-integrase" evidence="1">
    <location>
        <begin position="1"/>
        <end position="43"/>
    </location>
</feature>
<gene>
    <name evidence="2" type="ORF">BDZ94DRAFT_1141706</name>
</gene>
<dbReference type="InterPro" id="IPR025724">
    <property type="entry name" value="GAG-pre-integrase_dom"/>
</dbReference>
<feature type="non-terminal residue" evidence="2">
    <location>
        <position position="1"/>
    </location>
</feature>
<evidence type="ECO:0000313" key="3">
    <source>
        <dbReference type="Proteomes" id="UP000807353"/>
    </source>
</evidence>
<dbReference type="Proteomes" id="UP000807353">
    <property type="component" value="Unassembled WGS sequence"/>
</dbReference>
<accession>A0A9P6CH70</accession>
<organism evidence="2 3">
    <name type="scientific">Collybia nuda</name>
    <dbReference type="NCBI Taxonomy" id="64659"/>
    <lineage>
        <taxon>Eukaryota</taxon>
        <taxon>Fungi</taxon>
        <taxon>Dikarya</taxon>
        <taxon>Basidiomycota</taxon>
        <taxon>Agaricomycotina</taxon>
        <taxon>Agaricomycetes</taxon>
        <taxon>Agaricomycetidae</taxon>
        <taxon>Agaricales</taxon>
        <taxon>Tricholomatineae</taxon>
        <taxon>Clitocybaceae</taxon>
        <taxon>Collybia</taxon>
    </lineage>
</organism>
<dbReference type="InterPro" id="IPR039537">
    <property type="entry name" value="Retrotran_Ty1/copia-like"/>
</dbReference>
<reference evidence="2" key="1">
    <citation type="submission" date="2020-11" db="EMBL/GenBank/DDBJ databases">
        <authorList>
            <consortium name="DOE Joint Genome Institute"/>
            <person name="Ahrendt S."/>
            <person name="Riley R."/>
            <person name="Andreopoulos W."/>
            <person name="Labutti K."/>
            <person name="Pangilinan J."/>
            <person name="Ruiz-Duenas F.J."/>
            <person name="Barrasa J.M."/>
            <person name="Sanchez-Garcia M."/>
            <person name="Camarero S."/>
            <person name="Miyauchi S."/>
            <person name="Serrano A."/>
            <person name="Linde D."/>
            <person name="Babiker R."/>
            <person name="Drula E."/>
            <person name="Ayuso-Fernandez I."/>
            <person name="Pacheco R."/>
            <person name="Padilla G."/>
            <person name="Ferreira P."/>
            <person name="Barriuso J."/>
            <person name="Kellner H."/>
            <person name="Castanera R."/>
            <person name="Alfaro M."/>
            <person name="Ramirez L."/>
            <person name="Pisabarro A.G."/>
            <person name="Kuo A."/>
            <person name="Tritt A."/>
            <person name="Lipzen A."/>
            <person name="He G."/>
            <person name="Yan M."/>
            <person name="Ng V."/>
            <person name="Cullen D."/>
            <person name="Martin F."/>
            <person name="Rosso M.-N."/>
            <person name="Henrissat B."/>
            <person name="Hibbett D."/>
            <person name="Martinez A.T."/>
            <person name="Grigoriev I.V."/>
        </authorList>
    </citation>
    <scope>NUCLEOTIDE SEQUENCE</scope>
    <source>
        <strain evidence="2">CBS 247.69</strain>
    </source>
</reference>
<dbReference type="Pfam" id="PF13976">
    <property type="entry name" value="gag_pre-integrs"/>
    <property type="match status" value="1"/>
</dbReference>
<comment type="caution">
    <text evidence="2">The sequence shown here is derived from an EMBL/GenBank/DDBJ whole genome shotgun (WGS) entry which is preliminary data.</text>
</comment>
<dbReference type="AlphaFoldDB" id="A0A9P6CH70"/>
<evidence type="ECO:0000313" key="2">
    <source>
        <dbReference type="EMBL" id="KAF9460598.1"/>
    </source>
</evidence>
<dbReference type="EMBL" id="MU150296">
    <property type="protein sequence ID" value="KAF9460598.1"/>
    <property type="molecule type" value="Genomic_DNA"/>
</dbReference>
<protein>
    <recommendedName>
        <fullName evidence="1">GAG-pre-integrase domain-containing protein</fullName>
    </recommendedName>
</protein>
<name>A0A9P6CH70_9AGAR</name>
<proteinExistence type="predicted"/>
<evidence type="ECO:0000259" key="1">
    <source>
        <dbReference type="Pfam" id="PF13976"/>
    </source>
</evidence>
<sequence length="87" mass="9881">HKRFGHISYSGLQRLLDKNLVEGFSVDTRTEKPDCIACTEAKQTVEPFGKATNRKTEPGELTHMDLWGKYSIASINGNQYYIVFVDD</sequence>
<feature type="non-terminal residue" evidence="2">
    <location>
        <position position="87"/>
    </location>
</feature>
<dbReference type="PANTHER" id="PTHR42648">
    <property type="entry name" value="TRANSPOSASE, PUTATIVE-RELATED"/>
    <property type="match status" value="1"/>
</dbReference>
<dbReference type="PANTHER" id="PTHR42648:SF28">
    <property type="entry name" value="TRANSPOSON-ENCODED PROTEIN WITH RIBONUCLEASE H-LIKE AND RETROVIRUS ZINC FINGER-LIKE DOMAINS"/>
    <property type="match status" value="1"/>
</dbReference>
<dbReference type="OrthoDB" id="7691805at2759"/>
<keyword evidence="3" id="KW-1185">Reference proteome</keyword>